<dbReference type="AlphaFoldDB" id="A0A8W8NJ09"/>
<evidence type="ECO:0008006" key="3">
    <source>
        <dbReference type="Google" id="ProtNLM"/>
    </source>
</evidence>
<evidence type="ECO:0000313" key="1">
    <source>
        <dbReference type="EnsemblMetazoa" id="G6019.1:cds"/>
    </source>
</evidence>
<protein>
    <recommendedName>
        <fullName evidence="3">Reverse transcriptase domain-containing protein</fullName>
    </recommendedName>
</protein>
<reference evidence="1" key="1">
    <citation type="submission" date="2022-08" db="UniProtKB">
        <authorList>
            <consortium name="EnsemblMetazoa"/>
        </authorList>
    </citation>
    <scope>IDENTIFICATION</scope>
    <source>
        <strain evidence="1">05x7-T-G4-1.051#20</strain>
    </source>
</reference>
<sequence length="240" mass="27020">MLKEHTRAVMHMINLAKSRYYQEKLTTADIKKTFRVISSLMNYNAGTPLSSSTSDQTLADEFVLFFNNKVQKIRLGLDKSDFKDNTAFPDLDKPVPELRSFRVQTQEELDKVIKRCANRLKPALVSPCSNIILISKVIERVVAQQLKNHLFNNGLHDNLQSAYKSDTSTETAILRIKADIEEVLDEGDAILLVLLDLSAAFDTIDHSLVRETAKRGWSDGISILLDAVISQWPNSGSKNQ</sequence>
<proteinExistence type="predicted"/>
<keyword evidence="2" id="KW-1185">Reference proteome</keyword>
<dbReference type="Proteomes" id="UP000005408">
    <property type="component" value="Unassembled WGS sequence"/>
</dbReference>
<evidence type="ECO:0000313" key="2">
    <source>
        <dbReference type="Proteomes" id="UP000005408"/>
    </source>
</evidence>
<name>A0A8W8NJ09_MAGGI</name>
<accession>A0A8W8NJ09</accession>
<organism evidence="1 2">
    <name type="scientific">Magallana gigas</name>
    <name type="common">Pacific oyster</name>
    <name type="synonym">Crassostrea gigas</name>
    <dbReference type="NCBI Taxonomy" id="29159"/>
    <lineage>
        <taxon>Eukaryota</taxon>
        <taxon>Metazoa</taxon>
        <taxon>Spiralia</taxon>
        <taxon>Lophotrochozoa</taxon>
        <taxon>Mollusca</taxon>
        <taxon>Bivalvia</taxon>
        <taxon>Autobranchia</taxon>
        <taxon>Pteriomorphia</taxon>
        <taxon>Ostreida</taxon>
        <taxon>Ostreoidea</taxon>
        <taxon>Ostreidae</taxon>
        <taxon>Magallana</taxon>
    </lineage>
</organism>
<dbReference type="EnsemblMetazoa" id="G6019.1">
    <property type="protein sequence ID" value="G6019.1:cds"/>
    <property type="gene ID" value="G6019"/>
</dbReference>